<evidence type="ECO:0000256" key="1">
    <source>
        <dbReference type="ARBA" id="ARBA00022603"/>
    </source>
</evidence>
<dbReference type="CDD" id="cd02440">
    <property type="entry name" value="AdoMet_MTases"/>
    <property type="match status" value="1"/>
</dbReference>
<dbReference type="OrthoDB" id="9808140at2"/>
<dbReference type="PROSITE" id="PS51608">
    <property type="entry name" value="SAM_MT_UBIE"/>
    <property type="match status" value="1"/>
</dbReference>
<dbReference type="STRING" id="229920.ADM99_07160"/>
<evidence type="ECO:0000256" key="4">
    <source>
        <dbReference type="HAMAP-Rule" id="MF_01813"/>
    </source>
</evidence>
<dbReference type="Pfam" id="PF01209">
    <property type="entry name" value="Ubie_methyltran"/>
    <property type="match status" value="1"/>
</dbReference>
<keyword evidence="2 4" id="KW-0808">Transferase</keyword>
<dbReference type="GO" id="GO:0043770">
    <property type="term" value="F:demethylmenaquinone methyltransferase activity"/>
    <property type="evidence" value="ECO:0007669"/>
    <property type="project" value="UniProtKB-UniRule"/>
</dbReference>
<dbReference type="InterPro" id="IPR029063">
    <property type="entry name" value="SAM-dependent_MTases_sf"/>
</dbReference>
<dbReference type="EC" id="2.1.1.163" evidence="4"/>
<comment type="pathway">
    <text evidence="4">Quinol/quinone metabolism; menaquinone biosynthesis; menaquinol from 1,4-dihydroxy-2-naphthoate: step 2/2.</text>
</comment>
<proteinExistence type="inferred from homology"/>
<dbReference type="EMBL" id="LGCK01000007">
    <property type="protein sequence ID" value="KPL72831.1"/>
    <property type="molecule type" value="Genomic_DNA"/>
</dbReference>
<keyword evidence="4" id="KW-0474">Menaquinone biosynthesis</keyword>
<dbReference type="InterPro" id="IPR004033">
    <property type="entry name" value="UbiE/COQ5_MeTrFase"/>
</dbReference>
<comment type="caution">
    <text evidence="4">Lacks conserved residue(s) required for the propagation of feature annotation.</text>
</comment>
<name>A0A0P6WRU3_9CHLR</name>
<dbReference type="SUPFAM" id="SSF53335">
    <property type="entry name" value="S-adenosyl-L-methionine-dependent methyltransferases"/>
    <property type="match status" value="1"/>
</dbReference>
<comment type="similarity">
    <text evidence="4">Belongs to the class I-like SAM-binding methyltransferase superfamily. MenG/UbiE family.</text>
</comment>
<dbReference type="PANTHER" id="PTHR43591">
    <property type="entry name" value="METHYLTRANSFERASE"/>
    <property type="match status" value="1"/>
</dbReference>
<dbReference type="PANTHER" id="PTHR43591:SF24">
    <property type="entry name" value="2-METHOXY-6-POLYPRENYL-1,4-BENZOQUINOL METHYLASE, MITOCHONDRIAL"/>
    <property type="match status" value="1"/>
</dbReference>
<protein>
    <recommendedName>
        <fullName evidence="4">Demethylmenaquinone methyltransferase</fullName>
        <ecNumber evidence="4">2.1.1.163</ecNumber>
    </recommendedName>
</protein>
<dbReference type="NCBIfam" id="TIGR01934">
    <property type="entry name" value="MenG_MenH_UbiE"/>
    <property type="match status" value="1"/>
</dbReference>
<feature type="binding site" evidence="4">
    <location>
        <position position="84"/>
    </location>
    <ligand>
        <name>S-adenosyl-L-methionine</name>
        <dbReference type="ChEBI" id="CHEBI:59789"/>
    </ligand>
</feature>
<comment type="catalytic activity">
    <reaction evidence="4">
        <text>a 2-demethylmenaquinol + S-adenosyl-L-methionine = a menaquinol + S-adenosyl-L-homocysteine + H(+)</text>
        <dbReference type="Rhea" id="RHEA:42640"/>
        <dbReference type="Rhea" id="RHEA-COMP:9539"/>
        <dbReference type="Rhea" id="RHEA-COMP:9563"/>
        <dbReference type="ChEBI" id="CHEBI:15378"/>
        <dbReference type="ChEBI" id="CHEBI:18151"/>
        <dbReference type="ChEBI" id="CHEBI:55437"/>
        <dbReference type="ChEBI" id="CHEBI:57856"/>
        <dbReference type="ChEBI" id="CHEBI:59789"/>
        <dbReference type="EC" id="2.1.1.163"/>
    </reaction>
</comment>
<feature type="binding site" evidence="4">
    <location>
        <position position="64"/>
    </location>
    <ligand>
        <name>S-adenosyl-L-methionine</name>
        <dbReference type="ChEBI" id="CHEBI:59789"/>
    </ligand>
</feature>
<evidence type="ECO:0000313" key="6">
    <source>
        <dbReference type="Proteomes" id="UP000050430"/>
    </source>
</evidence>
<gene>
    <name evidence="4" type="primary">menG</name>
    <name evidence="5" type="ORF">ADM99_07160</name>
</gene>
<dbReference type="UniPathway" id="UPA00079">
    <property type="reaction ID" value="UER00169"/>
</dbReference>
<feature type="binding site" evidence="4">
    <location>
        <begin position="108"/>
        <end position="109"/>
    </location>
    <ligand>
        <name>S-adenosyl-L-methionine</name>
        <dbReference type="ChEBI" id="CHEBI:59789"/>
    </ligand>
</feature>
<dbReference type="RefSeq" id="WP_062421056.1">
    <property type="nucleotide sequence ID" value="NZ_BBYA01000008.1"/>
</dbReference>
<keyword evidence="3 4" id="KW-0949">S-adenosyl-L-methionine</keyword>
<comment type="caution">
    <text evidence="5">The sequence shown here is derived from an EMBL/GenBank/DDBJ whole genome shotgun (WGS) entry which is preliminary data.</text>
</comment>
<keyword evidence="1 4" id="KW-0489">Methyltransferase</keyword>
<keyword evidence="6" id="KW-1185">Reference proteome</keyword>
<dbReference type="GO" id="GO:0032259">
    <property type="term" value="P:methylation"/>
    <property type="evidence" value="ECO:0007669"/>
    <property type="project" value="UniProtKB-KW"/>
</dbReference>
<evidence type="ECO:0000256" key="2">
    <source>
        <dbReference type="ARBA" id="ARBA00022679"/>
    </source>
</evidence>
<dbReference type="Proteomes" id="UP000050430">
    <property type="component" value="Unassembled WGS sequence"/>
</dbReference>
<dbReference type="AlphaFoldDB" id="A0A0P6WRU3"/>
<accession>A0A0P6WRU3</accession>
<dbReference type="GO" id="GO:0009234">
    <property type="term" value="P:menaquinone biosynthetic process"/>
    <property type="evidence" value="ECO:0007669"/>
    <property type="project" value="UniProtKB-UniRule"/>
</dbReference>
<dbReference type="HAMAP" id="MF_01813">
    <property type="entry name" value="MenG_UbiE_methyltr"/>
    <property type="match status" value="1"/>
</dbReference>
<dbReference type="Gene3D" id="3.40.50.150">
    <property type="entry name" value="Vaccinia Virus protein VP39"/>
    <property type="match status" value="1"/>
</dbReference>
<evidence type="ECO:0000256" key="3">
    <source>
        <dbReference type="ARBA" id="ARBA00022691"/>
    </source>
</evidence>
<organism evidence="5 6">
    <name type="scientific">Leptolinea tardivitalis</name>
    <dbReference type="NCBI Taxonomy" id="229920"/>
    <lineage>
        <taxon>Bacteria</taxon>
        <taxon>Bacillati</taxon>
        <taxon>Chloroflexota</taxon>
        <taxon>Anaerolineae</taxon>
        <taxon>Anaerolineales</taxon>
        <taxon>Anaerolineaceae</taxon>
        <taxon>Leptolinea</taxon>
    </lineage>
</organism>
<comment type="function">
    <text evidence="4">Methyltransferase required for the conversion of demethylmenaquinol (DMKH2) to menaquinol (MKH2).</text>
</comment>
<reference evidence="5 6" key="1">
    <citation type="submission" date="2015-07" db="EMBL/GenBank/DDBJ databases">
        <title>Genome sequence of Leptolinea tardivitalis DSM 16556.</title>
        <authorList>
            <person name="Hemp J."/>
            <person name="Ward L.M."/>
            <person name="Pace L.A."/>
            <person name="Fischer W.W."/>
        </authorList>
    </citation>
    <scope>NUCLEOTIDE SEQUENCE [LARGE SCALE GENOMIC DNA]</scope>
    <source>
        <strain evidence="5 6">YMTK-2</strain>
    </source>
</reference>
<evidence type="ECO:0000313" key="5">
    <source>
        <dbReference type="EMBL" id="KPL72831.1"/>
    </source>
</evidence>
<sequence length="235" mass="26789">MTGILPSHEDKRTYVRQMFGRIAPYYDVMNRIMTFGLDQIWRKKVVNLLHPVNYKQYLDLGAGTGDLAREIRSTTPQATIIAADLTMEMMKYGKDHHKSTGIQWVVADAQALPFSSDIFDGIVSGYLIRNVPDIDATLSEQRRVLKDQAMMICLDTTPPGYSIFYPFIMIYLKWIIPLVGKLVSGDAHAYRYLPESTQKHVTANSLAEQMRQTGYHSVGFEKFQFGTMAVHWGKK</sequence>